<accession>A0A2K9V552</accession>
<evidence type="ECO:0000313" key="2">
    <source>
        <dbReference type="Proteomes" id="UP000241070"/>
    </source>
</evidence>
<organism evidence="1 2">
    <name type="scientific">Erwinia phage vB_EamP-S2</name>
    <dbReference type="NCBI Taxonomy" id="2070198"/>
    <lineage>
        <taxon>Viruses</taxon>
        <taxon>Duplodnaviria</taxon>
        <taxon>Heunggongvirae</taxon>
        <taxon>Uroviricota</taxon>
        <taxon>Caudoviricetes</taxon>
        <taxon>Autographivirales</taxon>
        <taxon>Autosignataviridae</taxon>
        <taxon>Molineuxvirinae</taxon>
        <taxon>Eracentumvirus</taxon>
        <taxon>Eracentumvirus S2</taxon>
    </lineage>
</organism>
<dbReference type="EMBL" id="MG736918">
    <property type="protein sequence ID" value="AUV57233.1"/>
    <property type="molecule type" value="Genomic_DNA"/>
</dbReference>
<evidence type="ECO:0000313" key="1">
    <source>
        <dbReference type="EMBL" id="AUV57233.1"/>
    </source>
</evidence>
<dbReference type="InterPro" id="IPR033767">
    <property type="entry name" value="Tail_Gp11"/>
</dbReference>
<proteinExistence type="predicted"/>
<dbReference type="Pfam" id="PF17212">
    <property type="entry name" value="Tube"/>
    <property type="match status" value="1"/>
</dbReference>
<dbReference type="RefSeq" id="YP_009797644.1">
    <property type="nucleotide sequence ID" value="NC_047917.1"/>
</dbReference>
<name>A0A2K9V552_9CAUD</name>
<dbReference type="GeneID" id="54988061"/>
<sequence length="245" mass="27445">MPIDWNVGPTPGLSTVNLDTVDTRLEAINLCLRAVGYSSVESEDSGDLDAADASKILATVGQRVQYNGGKGWWFNVEPNWKLTPDANGEILIPNNAIAAWQDVRYDDRKILISIRGRKVYNMDTHSTDLRDFLNREGFFRMTFMLNLPFEHMPVSARQAIAYQAAVEFMVSKEFDAQKVQIWQRLAESLQMDMGQESANQQSLNMFVNNPTQANFGAIVGGPNANATFSRNPYNAYGGYNRYGRG</sequence>
<protein>
    <submittedName>
        <fullName evidence="1">Tail tubular protein A</fullName>
    </submittedName>
</protein>
<keyword evidence="2" id="KW-1185">Reference proteome</keyword>
<reference evidence="1 2" key="1">
    <citation type="submission" date="2017-12" db="EMBL/GenBank/DDBJ databases">
        <title>Complete Genome Sequences of Erwinia amylovora Phages vB_EamP-S2 and vB_EamM-Bue1.</title>
        <authorList>
            <person name="Knecht L.E."/>
            <person name="Born Y."/>
            <person name="Pothier J.F."/>
            <person name="Loessner M.J."/>
            <person name="Fieseler L."/>
        </authorList>
    </citation>
    <scope>NUCLEOTIDE SEQUENCE [LARGE SCALE GENOMIC DNA]</scope>
</reference>
<dbReference type="Proteomes" id="UP000241070">
    <property type="component" value="Segment"/>
</dbReference>
<dbReference type="KEGG" id="vg:54988061"/>